<evidence type="ECO:0000256" key="1">
    <source>
        <dbReference type="SAM" id="MobiDB-lite"/>
    </source>
</evidence>
<organism evidence="4 5">
    <name type="scientific">Leucocoprinus leucothites</name>
    <dbReference type="NCBI Taxonomy" id="201217"/>
    <lineage>
        <taxon>Eukaryota</taxon>
        <taxon>Fungi</taxon>
        <taxon>Dikarya</taxon>
        <taxon>Basidiomycota</taxon>
        <taxon>Agaricomycotina</taxon>
        <taxon>Agaricomycetes</taxon>
        <taxon>Agaricomycetidae</taxon>
        <taxon>Agaricales</taxon>
        <taxon>Agaricineae</taxon>
        <taxon>Agaricaceae</taxon>
        <taxon>Leucocoprinus</taxon>
    </lineage>
</organism>
<name>A0A8H5CY98_9AGAR</name>
<feature type="transmembrane region" description="Helical" evidence="2">
    <location>
        <begin position="20"/>
        <end position="38"/>
    </location>
</feature>
<feature type="domain" description="DUF6534" evidence="3">
    <location>
        <begin position="165"/>
        <end position="255"/>
    </location>
</feature>
<dbReference type="EMBL" id="JAACJO010000015">
    <property type="protein sequence ID" value="KAF5350115.1"/>
    <property type="molecule type" value="Genomic_DNA"/>
</dbReference>
<comment type="caution">
    <text evidence="4">The sequence shown here is derived from an EMBL/GenBank/DDBJ whole genome shotgun (WGS) entry which is preliminary data.</text>
</comment>
<protein>
    <recommendedName>
        <fullName evidence="3">DUF6534 domain-containing protein</fullName>
    </recommendedName>
</protein>
<evidence type="ECO:0000313" key="5">
    <source>
        <dbReference type="Proteomes" id="UP000559027"/>
    </source>
</evidence>
<evidence type="ECO:0000259" key="3">
    <source>
        <dbReference type="Pfam" id="PF20152"/>
    </source>
</evidence>
<proteinExistence type="predicted"/>
<keyword evidence="5" id="KW-1185">Reference proteome</keyword>
<dbReference type="OrthoDB" id="2522538at2759"/>
<feature type="transmembrane region" description="Helical" evidence="2">
    <location>
        <begin position="124"/>
        <end position="141"/>
    </location>
</feature>
<keyword evidence="2" id="KW-0472">Membrane</keyword>
<feature type="transmembrane region" description="Helical" evidence="2">
    <location>
        <begin position="198"/>
        <end position="221"/>
    </location>
</feature>
<keyword evidence="2" id="KW-0812">Transmembrane</keyword>
<dbReference type="PANTHER" id="PTHR40465:SF1">
    <property type="entry name" value="DUF6534 DOMAIN-CONTAINING PROTEIN"/>
    <property type="match status" value="1"/>
</dbReference>
<reference evidence="4 5" key="1">
    <citation type="journal article" date="2020" name="ISME J.">
        <title>Uncovering the hidden diversity of litter-decomposition mechanisms in mushroom-forming fungi.</title>
        <authorList>
            <person name="Floudas D."/>
            <person name="Bentzer J."/>
            <person name="Ahren D."/>
            <person name="Johansson T."/>
            <person name="Persson P."/>
            <person name="Tunlid A."/>
        </authorList>
    </citation>
    <scope>NUCLEOTIDE SEQUENCE [LARGE SCALE GENOMIC DNA]</scope>
    <source>
        <strain evidence="4 5">CBS 146.42</strain>
    </source>
</reference>
<sequence>MEPASTSLPGNAPLLLGPPLIGVALNWWLYGIFVMQYFMYLNNSSRDGAILRGVVHFLFLLDTAQTIMIMDDTFFWFVRNFGDIKALRKFNLASLDGPLLDAIITFTVQLVYCWRLRIIGKWKVLPVISAMFALLSMFRFSDDLQDKINPTNFKTAAYVWLFAGAFTDILIASSMAYLLMKYRKANTSQTTMAIVKRILLLILETNALTAALAIALVTVFLVPSVTPPVTNVYLALGYTLGKMYSNCFMVLLNQRIYYDGPKGSTSESETFSSVSHRSRGFISRNRDGLSHPNPALGQISVIRFTETRTDEPSAIELNDTHKATNGQDFKSSSDDFA</sequence>
<accession>A0A8H5CY98</accession>
<dbReference type="Pfam" id="PF20152">
    <property type="entry name" value="DUF6534"/>
    <property type="match status" value="1"/>
</dbReference>
<dbReference type="AlphaFoldDB" id="A0A8H5CY98"/>
<feature type="transmembrane region" description="Helical" evidence="2">
    <location>
        <begin position="233"/>
        <end position="252"/>
    </location>
</feature>
<evidence type="ECO:0000313" key="4">
    <source>
        <dbReference type="EMBL" id="KAF5350115.1"/>
    </source>
</evidence>
<evidence type="ECO:0000256" key="2">
    <source>
        <dbReference type="SAM" id="Phobius"/>
    </source>
</evidence>
<feature type="region of interest" description="Disordered" evidence="1">
    <location>
        <begin position="312"/>
        <end position="337"/>
    </location>
</feature>
<feature type="transmembrane region" description="Helical" evidence="2">
    <location>
        <begin position="90"/>
        <end position="112"/>
    </location>
</feature>
<feature type="transmembrane region" description="Helical" evidence="2">
    <location>
        <begin position="157"/>
        <end position="178"/>
    </location>
</feature>
<keyword evidence="2" id="KW-1133">Transmembrane helix</keyword>
<gene>
    <name evidence="4" type="ORF">D9756_009060</name>
</gene>
<feature type="transmembrane region" description="Helical" evidence="2">
    <location>
        <begin position="50"/>
        <end position="70"/>
    </location>
</feature>
<dbReference type="Proteomes" id="UP000559027">
    <property type="component" value="Unassembled WGS sequence"/>
</dbReference>
<dbReference type="InterPro" id="IPR045339">
    <property type="entry name" value="DUF6534"/>
</dbReference>
<dbReference type="PANTHER" id="PTHR40465">
    <property type="entry name" value="CHROMOSOME 1, WHOLE GENOME SHOTGUN SEQUENCE"/>
    <property type="match status" value="1"/>
</dbReference>